<sequence length="178" mass="19223">MGRQMSKRDRAPTPPPERQNRSRQVAELLPAIGGAAFRRFGFVQSAIVTRWPEIVGERLAAVSSPDSIRFPMGKKQDGTLTLTVRGAHAPMMSHLTVEIIERVNRFFGYAAINRVAIRQGEVTKRAERRAPPSLAPAPELGGSLKAIADPELKAVLEALASGVASATPAPMPSLPKVR</sequence>
<reference evidence="2 3" key="1">
    <citation type="submission" date="2017-09" db="EMBL/GenBank/DDBJ databases">
        <title>Sphingomonas ginsenosidimutans KACC 14949, whole genome shotgun sequence.</title>
        <authorList>
            <person name="Feng G."/>
            <person name="Zhu H."/>
        </authorList>
    </citation>
    <scope>NUCLEOTIDE SEQUENCE [LARGE SCALE GENOMIC DNA]</scope>
    <source>
        <strain evidence="2 3">KACC 14949</strain>
    </source>
</reference>
<feature type="compositionally biased region" description="Basic and acidic residues" evidence="1">
    <location>
        <begin position="1"/>
        <end position="11"/>
    </location>
</feature>
<feature type="region of interest" description="Disordered" evidence="1">
    <location>
        <begin position="1"/>
        <end position="23"/>
    </location>
</feature>
<evidence type="ECO:0000256" key="1">
    <source>
        <dbReference type="SAM" id="MobiDB-lite"/>
    </source>
</evidence>
<dbReference type="EMBL" id="NWVD01000001">
    <property type="protein sequence ID" value="PCG09934.1"/>
    <property type="molecule type" value="Genomic_DNA"/>
</dbReference>
<comment type="caution">
    <text evidence="2">The sequence shown here is derived from an EMBL/GenBank/DDBJ whole genome shotgun (WGS) entry which is preliminary data.</text>
</comment>
<dbReference type="InterPro" id="IPR010593">
    <property type="entry name" value="DUF1159"/>
</dbReference>
<accession>A0A2A4HZY4</accession>
<dbReference type="PIRSF" id="PIRSF032064">
    <property type="entry name" value="UCP032064"/>
    <property type="match status" value="1"/>
</dbReference>
<protein>
    <recommendedName>
        <fullName evidence="4">DUF721 domain-containing protein</fullName>
    </recommendedName>
</protein>
<proteinExistence type="predicted"/>
<dbReference type="Pfam" id="PF05258">
    <property type="entry name" value="DciA"/>
    <property type="match status" value="1"/>
</dbReference>
<dbReference type="AlphaFoldDB" id="A0A2A4HZY4"/>
<evidence type="ECO:0000313" key="3">
    <source>
        <dbReference type="Proteomes" id="UP000218784"/>
    </source>
</evidence>
<gene>
    <name evidence="2" type="ORF">COA17_00145</name>
</gene>
<organism evidence="2 3">
    <name type="scientific">Sphingomonas ginsenosidimutans</name>
    <dbReference type="NCBI Taxonomy" id="862134"/>
    <lineage>
        <taxon>Bacteria</taxon>
        <taxon>Pseudomonadati</taxon>
        <taxon>Pseudomonadota</taxon>
        <taxon>Alphaproteobacteria</taxon>
        <taxon>Sphingomonadales</taxon>
        <taxon>Sphingomonadaceae</taxon>
        <taxon>Sphingomonas</taxon>
    </lineage>
</organism>
<feature type="region of interest" description="Disordered" evidence="1">
    <location>
        <begin position="122"/>
        <end position="141"/>
    </location>
</feature>
<evidence type="ECO:0008006" key="4">
    <source>
        <dbReference type="Google" id="ProtNLM"/>
    </source>
</evidence>
<dbReference type="Proteomes" id="UP000218784">
    <property type="component" value="Unassembled WGS sequence"/>
</dbReference>
<keyword evidence="3" id="KW-1185">Reference proteome</keyword>
<evidence type="ECO:0000313" key="2">
    <source>
        <dbReference type="EMBL" id="PCG09934.1"/>
    </source>
</evidence>
<name>A0A2A4HZY4_9SPHN</name>
<dbReference type="InterPro" id="IPR007922">
    <property type="entry name" value="DciA-like"/>
</dbReference>